<dbReference type="Gene3D" id="3.30.160.60">
    <property type="entry name" value="Classic Zinc Finger"/>
    <property type="match status" value="1"/>
</dbReference>
<dbReference type="EMBL" id="LEKV01000997">
    <property type="protein sequence ID" value="KVI10804.1"/>
    <property type="molecule type" value="Genomic_DNA"/>
</dbReference>
<dbReference type="InterPro" id="IPR053266">
    <property type="entry name" value="Zinc_finger_protein_7"/>
</dbReference>
<dbReference type="PANTHER" id="PTHR47593">
    <property type="entry name" value="ZINC FINGER PROTEIN 4-LIKE"/>
    <property type="match status" value="1"/>
</dbReference>
<dbReference type="GO" id="GO:0008270">
    <property type="term" value="F:zinc ion binding"/>
    <property type="evidence" value="ECO:0007669"/>
    <property type="project" value="UniProtKB-KW"/>
</dbReference>
<dbReference type="SUPFAM" id="SSF57667">
    <property type="entry name" value="beta-beta-alpha zinc fingers"/>
    <property type="match status" value="1"/>
</dbReference>
<gene>
    <name evidence="3" type="ORF">Ccrd_010788</name>
</gene>
<comment type="caution">
    <text evidence="3">The sequence shown here is derived from an EMBL/GenBank/DDBJ whole genome shotgun (WGS) entry which is preliminary data.</text>
</comment>
<evidence type="ECO:0000313" key="4">
    <source>
        <dbReference type="Proteomes" id="UP000243975"/>
    </source>
</evidence>
<dbReference type="InterPro" id="IPR036236">
    <property type="entry name" value="Znf_C2H2_sf"/>
</dbReference>
<dbReference type="Gramene" id="KVI10804">
    <property type="protein sequence ID" value="KVI10804"/>
    <property type="gene ID" value="Ccrd_010788"/>
</dbReference>
<dbReference type="PROSITE" id="PS00028">
    <property type="entry name" value="ZINC_FINGER_C2H2_1"/>
    <property type="match status" value="1"/>
</dbReference>
<name>A0A103YKF5_CYNCS</name>
<dbReference type="STRING" id="59895.A0A103YKF5"/>
<protein>
    <submittedName>
        <fullName evidence="3">Zinc finger, C2H2</fullName>
    </submittedName>
</protein>
<keyword evidence="1" id="KW-0862">Zinc</keyword>
<dbReference type="OrthoDB" id="1933825at2759"/>
<dbReference type="InterPro" id="IPR013087">
    <property type="entry name" value="Znf_C2H2_type"/>
</dbReference>
<dbReference type="Proteomes" id="UP000243975">
    <property type="component" value="Unassembled WGS sequence"/>
</dbReference>
<sequence>MNSSGKDRVEDGDEQGWLNLSLGSNGLESATTSMIKVYTCSFCKRKFHNSQALGGHQNAHRRERDAARKYPAFHFHQSMEVHSSCLLQLVTPPGRGDGSETTTSTVARFINHGYGVTSVQNQRERSLEDFKSNTLDLNLKL</sequence>
<dbReference type="PANTHER" id="PTHR47593:SF8">
    <property type="entry name" value="OS12G0581900 PROTEIN"/>
    <property type="match status" value="1"/>
</dbReference>
<organism evidence="3 4">
    <name type="scientific">Cynara cardunculus var. scolymus</name>
    <name type="common">Globe artichoke</name>
    <name type="synonym">Cynara scolymus</name>
    <dbReference type="NCBI Taxonomy" id="59895"/>
    <lineage>
        <taxon>Eukaryota</taxon>
        <taxon>Viridiplantae</taxon>
        <taxon>Streptophyta</taxon>
        <taxon>Embryophyta</taxon>
        <taxon>Tracheophyta</taxon>
        <taxon>Spermatophyta</taxon>
        <taxon>Magnoliopsida</taxon>
        <taxon>eudicotyledons</taxon>
        <taxon>Gunneridae</taxon>
        <taxon>Pentapetalae</taxon>
        <taxon>asterids</taxon>
        <taxon>campanulids</taxon>
        <taxon>Asterales</taxon>
        <taxon>Asteraceae</taxon>
        <taxon>Carduoideae</taxon>
        <taxon>Cardueae</taxon>
        <taxon>Carduinae</taxon>
        <taxon>Cynara</taxon>
    </lineage>
</organism>
<evidence type="ECO:0000259" key="2">
    <source>
        <dbReference type="PROSITE" id="PS50157"/>
    </source>
</evidence>
<reference evidence="3 4" key="1">
    <citation type="journal article" date="2016" name="Sci. Rep.">
        <title>The genome sequence of the outbreeding globe artichoke constructed de novo incorporating a phase-aware low-pass sequencing strategy of F1 progeny.</title>
        <authorList>
            <person name="Scaglione D."/>
            <person name="Reyes-Chin-Wo S."/>
            <person name="Acquadro A."/>
            <person name="Froenicke L."/>
            <person name="Portis E."/>
            <person name="Beitel C."/>
            <person name="Tirone M."/>
            <person name="Mauro R."/>
            <person name="Lo Monaco A."/>
            <person name="Mauromicale G."/>
            <person name="Faccioli P."/>
            <person name="Cattivelli L."/>
            <person name="Rieseberg L."/>
            <person name="Michelmore R."/>
            <person name="Lanteri S."/>
        </authorList>
    </citation>
    <scope>NUCLEOTIDE SEQUENCE [LARGE SCALE GENOMIC DNA]</scope>
    <source>
        <strain evidence="3">2C</strain>
    </source>
</reference>
<dbReference type="AlphaFoldDB" id="A0A103YKF5"/>
<keyword evidence="4" id="KW-1185">Reference proteome</keyword>
<keyword evidence="1" id="KW-0479">Metal-binding</keyword>
<proteinExistence type="predicted"/>
<keyword evidence="1" id="KW-0863">Zinc-finger</keyword>
<evidence type="ECO:0000256" key="1">
    <source>
        <dbReference type="PROSITE-ProRule" id="PRU00042"/>
    </source>
</evidence>
<evidence type="ECO:0000313" key="3">
    <source>
        <dbReference type="EMBL" id="KVI10804.1"/>
    </source>
</evidence>
<feature type="domain" description="C2H2-type" evidence="2">
    <location>
        <begin position="38"/>
        <end position="65"/>
    </location>
</feature>
<dbReference type="PROSITE" id="PS50157">
    <property type="entry name" value="ZINC_FINGER_C2H2_2"/>
    <property type="match status" value="1"/>
</dbReference>
<accession>A0A103YKF5</accession>